<evidence type="ECO:0008006" key="3">
    <source>
        <dbReference type="Google" id="ProtNLM"/>
    </source>
</evidence>
<evidence type="ECO:0000313" key="2">
    <source>
        <dbReference type="Proteomes" id="UP000636394"/>
    </source>
</evidence>
<dbReference type="EMBL" id="WPCR01000007">
    <property type="protein sequence ID" value="NHM14444.1"/>
    <property type="molecule type" value="Genomic_DNA"/>
</dbReference>
<name>A0ABX0IKB0_9ACTN</name>
<comment type="caution">
    <text evidence="1">The sequence shown here is derived from an EMBL/GenBank/DDBJ whole genome shotgun (WGS) entry which is preliminary data.</text>
</comment>
<dbReference type="InterPro" id="IPR024524">
    <property type="entry name" value="DUF3800"/>
</dbReference>
<protein>
    <recommendedName>
        <fullName evidence="3">DUF3800 domain-containing protein</fullName>
    </recommendedName>
</protein>
<gene>
    <name evidence="1" type="ORF">GMI68_06650</name>
</gene>
<organism evidence="1 2">
    <name type="scientific">Xiamenia xianingshaonis</name>
    <dbReference type="NCBI Taxonomy" id="2682776"/>
    <lineage>
        <taxon>Bacteria</taxon>
        <taxon>Bacillati</taxon>
        <taxon>Actinomycetota</taxon>
        <taxon>Coriobacteriia</taxon>
        <taxon>Eggerthellales</taxon>
        <taxon>Eggerthellaceae</taxon>
        <taxon>Xiamenia</taxon>
    </lineage>
</organism>
<proteinExistence type="predicted"/>
<reference evidence="1 2" key="1">
    <citation type="submission" date="2019-11" db="EMBL/GenBank/DDBJ databases">
        <title>Eggerthellaceae novel genus isolated from the rectal contents of marmort.</title>
        <authorList>
            <person name="Zhang G."/>
        </authorList>
    </citation>
    <scope>NUCLEOTIDE SEQUENCE [LARGE SCALE GENOMIC DNA]</scope>
    <source>
        <strain evidence="2">zg-886</strain>
    </source>
</reference>
<keyword evidence="2" id="KW-1185">Reference proteome</keyword>
<evidence type="ECO:0000313" key="1">
    <source>
        <dbReference type="EMBL" id="NHM14444.1"/>
    </source>
</evidence>
<accession>A0ABX0IKB0</accession>
<sequence>MSPLSVFLDESGDTGTQSDYYLLTLVFHEQALDISNSLVRLSAELSNLGFPEGAGLHCGPMVRGEEIYHGMPLQLRKKLFFKLFSFARVSGIAYRAFVIKKREYPDKLSLKGRLSKELGTFLRDNLEYLQKHNPVIVYYDNGQSMVTDLINSIFNAYLFDVEVRKVRPDEYRLFQVADMLCTLELAKAKLDDGRVLSKSEEHFFESRRRLIKVYLKALERLHFQ</sequence>
<dbReference type="Pfam" id="PF12686">
    <property type="entry name" value="DUF3800"/>
    <property type="match status" value="1"/>
</dbReference>
<dbReference type="Proteomes" id="UP000636394">
    <property type="component" value="Unassembled WGS sequence"/>
</dbReference>